<proteinExistence type="inferred from homology"/>
<comment type="caution">
    <text evidence="10">The sequence shown here is derived from an EMBL/GenBank/DDBJ whole genome shotgun (WGS) entry which is preliminary data.</text>
</comment>
<dbReference type="Gene3D" id="1.20.1250.20">
    <property type="entry name" value="MFS general substrate transporter like domains"/>
    <property type="match status" value="1"/>
</dbReference>
<sequence>MEGETKNIESDVARKNEDNSENTQNGQPNSSNFNKDEHNAATFEDAISATGLGKYNLLLTLAVVFPTISQMLETSSMSYVLPIAQCDLNINLEDIGMIMSMTYIGMVTSGFFWGYLSDSYGRKMVLVFGLILNGIFGVMGAFSTSSTILMISKVCGGLVLGGPFSAAVVHMSEFYRKEYRSSAKLLWGVMGSVGNLFLPLLAWLILDYHWSFNVGGHEYHTWNIFLLICAMFPLAGGICYMFMPESPKYLMNSGNNQKAMKVFQKVYTINTGRPKSTYPHQCLARETNSTDDRPIKRSALQTMVDGIKQLKLFMHKPYTSRAILGCTAALTMSSSFNTMRIWLPQIFKAINDYQLTHNGTSTDICIMLKSWHEEADNPEQVCMQMDSSTAYIHSGIVALTRLITYIVATAAINFVGSKKLLLGTLFGTSLLSGAMYFTQTANAVLVTSALSSALGNVSSLMFVSITVEMFPTSLRTVAISLHHTCARLATLLGNMVFPYILQAGCIPTFSFVALGPLIAGMLAMFYPDMDNKPLT</sequence>
<evidence type="ECO:0000256" key="7">
    <source>
        <dbReference type="SAM" id="MobiDB-lite"/>
    </source>
</evidence>
<keyword evidence="5 8" id="KW-1133">Transmembrane helix</keyword>
<dbReference type="InterPro" id="IPR036259">
    <property type="entry name" value="MFS_trans_sf"/>
</dbReference>
<feature type="transmembrane region" description="Helical" evidence="8">
    <location>
        <begin position="148"/>
        <end position="171"/>
    </location>
</feature>
<dbReference type="Pfam" id="PF00083">
    <property type="entry name" value="Sugar_tr"/>
    <property type="match status" value="1"/>
</dbReference>
<feature type="transmembrane region" description="Helical" evidence="8">
    <location>
        <begin position="443"/>
        <end position="465"/>
    </location>
</feature>
<dbReference type="InterPro" id="IPR005828">
    <property type="entry name" value="MFS_sugar_transport-like"/>
</dbReference>
<dbReference type="PANTHER" id="PTHR23511:SF36">
    <property type="entry name" value="EG:BACR7A4.13 PROTEIN-RELATED"/>
    <property type="match status" value="1"/>
</dbReference>
<evidence type="ECO:0000256" key="2">
    <source>
        <dbReference type="ARBA" id="ARBA00008335"/>
    </source>
</evidence>
<evidence type="ECO:0000256" key="1">
    <source>
        <dbReference type="ARBA" id="ARBA00004141"/>
    </source>
</evidence>
<comment type="subcellular location">
    <subcellularLocation>
        <location evidence="1">Membrane</location>
        <topology evidence="1">Multi-pass membrane protein</topology>
    </subcellularLocation>
</comment>
<feature type="compositionally biased region" description="Basic and acidic residues" evidence="7">
    <location>
        <begin position="1"/>
        <end position="18"/>
    </location>
</feature>
<keyword evidence="11" id="KW-1185">Reference proteome</keyword>
<feature type="transmembrane region" description="Helical" evidence="8">
    <location>
        <begin position="124"/>
        <end position="142"/>
    </location>
</feature>
<feature type="transmembrane region" description="Helical" evidence="8">
    <location>
        <begin position="420"/>
        <end position="437"/>
    </location>
</feature>
<dbReference type="PANTHER" id="PTHR23511">
    <property type="entry name" value="SYNAPTIC VESICLE GLYCOPROTEIN 2"/>
    <property type="match status" value="1"/>
</dbReference>
<protein>
    <recommendedName>
        <fullName evidence="9">Major facilitator superfamily (MFS) profile domain-containing protein</fullName>
    </recommendedName>
</protein>
<evidence type="ECO:0000256" key="6">
    <source>
        <dbReference type="ARBA" id="ARBA00023136"/>
    </source>
</evidence>
<evidence type="ECO:0000256" key="3">
    <source>
        <dbReference type="ARBA" id="ARBA00022448"/>
    </source>
</evidence>
<dbReference type="AlphaFoldDB" id="A0A9P0Q101"/>
<dbReference type="PROSITE" id="PS50850">
    <property type="entry name" value="MFS"/>
    <property type="match status" value="1"/>
</dbReference>
<keyword evidence="6 8" id="KW-0472">Membrane</keyword>
<evidence type="ECO:0000256" key="5">
    <source>
        <dbReference type="ARBA" id="ARBA00022989"/>
    </source>
</evidence>
<dbReference type="Proteomes" id="UP001152888">
    <property type="component" value="Unassembled WGS sequence"/>
</dbReference>
<feature type="transmembrane region" description="Helical" evidence="8">
    <location>
        <begin position="183"/>
        <end position="204"/>
    </location>
</feature>
<accession>A0A9P0Q101</accession>
<feature type="domain" description="Major facilitator superfamily (MFS) profile" evidence="9">
    <location>
        <begin position="59"/>
        <end position="531"/>
    </location>
</feature>
<organism evidence="10 11">
    <name type="scientific">Acanthoscelides obtectus</name>
    <name type="common">Bean weevil</name>
    <name type="synonym">Bruchus obtectus</name>
    <dbReference type="NCBI Taxonomy" id="200917"/>
    <lineage>
        <taxon>Eukaryota</taxon>
        <taxon>Metazoa</taxon>
        <taxon>Ecdysozoa</taxon>
        <taxon>Arthropoda</taxon>
        <taxon>Hexapoda</taxon>
        <taxon>Insecta</taxon>
        <taxon>Pterygota</taxon>
        <taxon>Neoptera</taxon>
        <taxon>Endopterygota</taxon>
        <taxon>Coleoptera</taxon>
        <taxon>Polyphaga</taxon>
        <taxon>Cucujiformia</taxon>
        <taxon>Chrysomeloidea</taxon>
        <taxon>Chrysomelidae</taxon>
        <taxon>Bruchinae</taxon>
        <taxon>Bruchini</taxon>
        <taxon>Acanthoscelides</taxon>
    </lineage>
</organism>
<feature type="transmembrane region" description="Helical" evidence="8">
    <location>
        <begin position="97"/>
        <end position="117"/>
    </location>
</feature>
<dbReference type="OrthoDB" id="3936150at2759"/>
<dbReference type="InterPro" id="IPR011701">
    <property type="entry name" value="MFS"/>
</dbReference>
<dbReference type="GO" id="GO:0016020">
    <property type="term" value="C:membrane"/>
    <property type="evidence" value="ECO:0007669"/>
    <property type="project" value="UniProtKB-SubCell"/>
</dbReference>
<keyword evidence="4 8" id="KW-0812">Transmembrane</keyword>
<evidence type="ECO:0000256" key="4">
    <source>
        <dbReference type="ARBA" id="ARBA00022692"/>
    </source>
</evidence>
<evidence type="ECO:0000313" key="10">
    <source>
        <dbReference type="EMBL" id="CAH2004655.1"/>
    </source>
</evidence>
<evidence type="ECO:0000259" key="9">
    <source>
        <dbReference type="PROSITE" id="PS50850"/>
    </source>
</evidence>
<name>A0A9P0Q101_ACAOB</name>
<feature type="transmembrane region" description="Helical" evidence="8">
    <location>
        <begin position="55"/>
        <end position="72"/>
    </location>
</feature>
<feature type="transmembrane region" description="Helical" evidence="8">
    <location>
        <begin position="224"/>
        <end position="243"/>
    </location>
</feature>
<dbReference type="Pfam" id="PF07690">
    <property type="entry name" value="MFS_1"/>
    <property type="match status" value="1"/>
</dbReference>
<feature type="compositionally biased region" description="Polar residues" evidence="7">
    <location>
        <begin position="21"/>
        <end position="33"/>
    </location>
</feature>
<dbReference type="GO" id="GO:0022857">
    <property type="term" value="F:transmembrane transporter activity"/>
    <property type="evidence" value="ECO:0007669"/>
    <property type="project" value="InterPro"/>
</dbReference>
<evidence type="ECO:0000313" key="11">
    <source>
        <dbReference type="Proteomes" id="UP001152888"/>
    </source>
</evidence>
<dbReference type="SUPFAM" id="SSF103473">
    <property type="entry name" value="MFS general substrate transporter"/>
    <property type="match status" value="1"/>
</dbReference>
<dbReference type="EMBL" id="CAKOFQ010007600">
    <property type="protein sequence ID" value="CAH2004655.1"/>
    <property type="molecule type" value="Genomic_DNA"/>
</dbReference>
<keyword evidence="3" id="KW-0813">Transport</keyword>
<reference evidence="10" key="1">
    <citation type="submission" date="2022-03" db="EMBL/GenBank/DDBJ databases">
        <authorList>
            <person name="Sayadi A."/>
        </authorList>
    </citation>
    <scope>NUCLEOTIDE SEQUENCE</scope>
</reference>
<feature type="region of interest" description="Disordered" evidence="7">
    <location>
        <begin position="1"/>
        <end position="35"/>
    </location>
</feature>
<feature type="transmembrane region" description="Helical" evidence="8">
    <location>
        <begin position="506"/>
        <end position="526"/>
    </location>
</feature>
<gene>
    <name evidence="10" type="ORF">ACAOBT_LOCUS28113</name>
</gene>
<feature type="transmembrane region" description="Helical" evidence="8">
    <location>
        <begin position="390"/>
        <end position="408"/>
    </location>
</feature>
<evidence type="ECO:0000256" key="8">
    <source>
        <dbReference type="SAM" id="Phobius"/>
    </source>
</evidence>
<comment type="similarity">
    <text evidence="2">Belongs to the major facilitator superfamily.</text>
</comment>
<dbReference type="InterPro" id="IPR020846">
    <property type="entry name" value="MFS_dom"/>
</dbReference>